<dbReference type="SUPFAM" id="SSF51182">
    <property type="entry name" value="RmlC-like cupins"/>
    <property type="match status" value="1"/>
</dbReference>
<keyword evidence="1" id="KW-0479">Metal-binding</keyword>
<dbReference type="InterPro" id="IPR051610">
    <property type="entry name" value="GPI/OXD"/>
</dbReference>
<proteinExistence type="predicted"/>
<dbReference type="Proteomes" id="UP000255523">
    <property type="component" value="Unassembled WGS sequence"/>
</dbReference>
<evidence type="ECO:0000259" key="2">
    <source>
        <dbReference type="Pfam" id="PF07883"/>
    </source>
</evidence>
<dbReference type="InterPro" id="IPR014710">
    <property type="entry name" value="RmlC-like_jellyroll"/>
</dbReference>
<accession>A0A380LMH1</accession>
<dbReference type="PANTHER" id="PTHR35848">
    <property type="entry name" value="OXALATE-BINDING PROTEIN"/>
    <property type="match status" value="1"/>
</dbReference>
<dbReference type="OrthoDB" id="9797047at2"/>
<dbReference type="CDD" id="cd02221">
    <property type="entry name" value="cupin_TM1287-like"/>
    <property type="match status" value="1"/>
</dbReference>
<evidence type="ECO:0000313" key="3">
    <source>
        <dbReference type="EMBL" id="SUO03800.1"/>
    </source>
</evidence>
<dbReference type="Pfam" id="PF07883">
    <property type="entry name" value="Cupin_2"/>
    <property type="match status" value="1"/>
</dbReference>
<dbReference type="InterPro" id="IPR013096">
    <property type="entry name" value="Cupin_2"/>
</dbReference>
<gene>
    <name evidence="3" type="ORF">NCTC11087_00673</name>
</gene>
<evidence type="ECO:0000313" key="4">
    <source>
        <dbReference type="Proteomes" id="UP000255523"/>
    </source>
</evidence>
<dbReference type="AlphaFoldDB" id="A0A380LMH1"/>
<protein>
    <submittedName>
        <fullName evidence="3">Uncharacterized conserved protein, contains double-stranded beta-helix domain</fullName>
    </submittedName>
</protein>
<name>A0A380LMH1_9FIRM</name>
<organism evidence="3 4">
    <name type="scientific">Faecalicoccus pleomorphus</name>
    <dbReference type="NCBI Taxonomy" id="1323"/>
    <lineage>
        <taxon>Bacteria</taxon>
        <taxon>Bacillati</taxon>
        <taxon>Bacillota</taxon>
        <taxon>Erysipelotrichia</taxon>
        <taxon>Erysipelotrichales</taxon>
        <taxon>Erysipelotrichaceae</taxon>
        <taxon>Faecalicoccus</taxon>
    </lineage>
</organism>
<evidence type="ECO:0000256" key="1">
    <source>
        <dbReference type="ARBA" id="ARBA00022723"/>
    </source>
</evidence>
<dbReference type="InterPro" id="IPR011051">
    <property type="entry name" value="RmlC_Cupin_sf"/>
</dbReference>
<dbReference type="RefSeq" id="WP_022789173.1">
    <property type="nucleotide sequence ID" value="NZ_CAUWMU010000004.1"/>
</dbReference>
<dbReference type="GO" id="GO:0046872">
    <property type="term" value="F:metal ion binding"/>
    <property type="evidence" value="ECO:0007669"/>
    <property type="project" value="UniProtKB-KW"/>
</dbReference>
<dbReference type="Gene3D" id="2.60.120.10">
    <property type="entry name" value="Jelly Rolls"/>
    <property type="match status" value="1"/>
</dbReference>
<dbReference type="GeneID" id="77461652"/>
<dbReference type="PANTHER" id="PTHR35848:SF6">
    <property type="entry name" value="CUPIN TYPE-2 DOMAIN-CONTAINING PROTEIN"/>
    <property type="match status" value="1"/>
</dbReference>
<dbReference type="EMBL" id="UHFX01000003">
    <property type="protein sequence ID" value="SUO03800.1"/>
    <property type="molecule type" value="Genomic_DNA"/>
</dbReference>
<sequence>MKLTPEDRTNVQNGNGTVHFEHILTSEEMKGMNKMYSQVTLKPGCSIGYHTHIGNGEDYYILKGKALVNDNQEREVTLLPGEHLYCPDGKGHSISNPGSEDLVFMALIINSKPQ</sequence>
<feature type="domain" description="Cupin type-2" evidence="2">
    <location>
        <begin position="39"/>
        <end position="106"/>
    </location>
</feature>
<keyword evidence="4" id="KW-1185">Reference proteome</keyword>
<reference evidence="3 4" key="1">
    <citation type="submission" date="2018-06" db="EMBL/GenBank/DDBJ databases">
        <authorList>
            <consortium name="Pathogen Informatics"/>
            <person name="Doyle S."/>
        </authorList>
    </citation>
    <scope>NUCLEOTIDE SEQUENCE [LARGE SCALE GENOMIC DNA]</scope>
    <source>
        <strain evidence="3 4">NCTC11087</strain>
    </source>
</reference>